<dbReference type="HOGENOM" id="CLU_053566_0_0_1"/>
<evidence type="ECO:0000313" key="2">
    <source>
        <dbReference type="EMBL" id="EST04744.1"/>
    </source>
</evidence>
<dbReference type="GeneID" id="27422124"/>
<reference evidence="3" key="1">
    <citation type="journal article" date="2013" name="Genome Announc.">
        <title>Draft genome sequence of Pseudozyma brasiliensis sp. nov. strain GHG001, a high producer of endo-1,4-xylanase isolated from an insect pest of sugarcane.</title>
        <authorList>
            <person name="Oliveira J.V.D.C."/>
            <person name="dos Santos R.A.C."/>
            <person name="Borges T.A."/>
            <person name="Riano-Pachon D.M."/>
            <person name="Goldman G.H."/>
        </authorList>
    </citation>
    <scope>NUCLEOTIDE SEQUENCE [LARGE SCALE GENOMIC DNA]</scope>
    <source>
        <strain evidence="3">GHG001</strain>
    </source>
</reference>
<organism evidence="2 3">
    <name type="scientific">Kalmanozyma brasiliensis (strain GHG001)</name>
    <name type="common">Yeast</name>
    <name type="synonym">Pseudozyma brasiliensis</name>
    <dbReference type="NCBI Taxonomy" id="1365824"/>
    <lineage>
        <taxon>Eukaryota</taxon>
        <taxon>Fungi</taxon>
        <taxon>Dikarya</taxon>
        <taxon>Basidiomycota</taxon>
        <taxon>Ustilaginomycotina</taxon>
        <taxon>Ustilaginomycetes</taxon>
        <taxon>Ustilaginales</taxon>
        <taxon>Ustilaginaceae</taxon>
        <taxon>Kalmanozyma</taxon>
    </lineage>
</organism>
<dbReference type="OMA" id="TEQHASI"/>
<name>V5ES89_KALBG</name>
<proteinExistence type="predicted"/>
<dbReference type="STRING" id="1365824.V5ES89"/>
<protein>
    <recommendedName>
        <fullName evidence="4">Proteasome assembly chaperone 1</fullName>
    </recommendedName>
</protein>
<keyword evidence="3" id="KW-1185">Reference proteome</keyword>
<gene>
    <name evidence="2" type="ORF">PSEUBRA_SCAF8g02119</name>
</gene>
<dbReference type="EMBL" id="KI545894">
    <property type="protein sequence ID" value="EST04744.1"/>
    <property type="molecule type" value="Genomic_DNA"/>
</dbReference>
<dbReference type="eggNOG" id="ENOG502SF9S">
    <property type="taxonomic scope" value="Eukaryota"/>
</dbReference>
<dbReference type="OrthoDB" id="2546621at2759"/>
<dbReference type="Proteomes" id="UP000019377">
    <property type="component" value="Unassembled WGS sequence"/>
</dbReference>
<evidence type="ECO:0008006" key="4">
    <source>
        <dbReference type="Google" id="ProtNLM"/>
    </source>
</evidence>
<sequence>MDFDPVNRDAPAPRYELESGSEDEFDHDGVATKIQGQLVLSATEAGSSSTLQQGNPLVVLVRNAGAAFLSSLQGHRLEQRYSLRADSEQHASIAVASSSSGSSITVAMVAPPPQLRSSRFHEIASTLLEATKPSKVVIVDSYSQEQQLYRDTDSESDSENEAAIKYLATPTFLAEEKVDSKRMEPLRSPETASGLGAAFLSKAVINGVPAILTLLEDVTFQSHVQLYGSLGASRLSPSASKTLASLTGLDSIVASSAANSPSTGSTLSDFVASRRVKPAANLAVLGDGNMYI</sequence>
<feature type="region of interest" description="Disordered" evidence="1">
    <location>
        <begin position="1"/>
        <end position="27"/>
    </location>
</feature>
<evidence type="ECO:0000313" key="3">
    <source>
        <dbReference type="Proteomes" id="UP000019377"/>
    </source>
</evidence>
<dbReference type="RefSeq" id="XP_016289733.1">
    <property type="nucleotide sequence ID" value="XM_016439412.1"/>
</dbReference>
<dbReference type="AlphaFoldDB" id="V5ES89"/>
<accession>V5ES89</accession>
<evidence type="ECO:0000256" key="1">
    <source>
        <dbReference type="SAM" id="MobiDB-lite"/>
    </source>
</evidence>